<evidence type="ECO:0000259" key="9">
    <source>
        <dbReference type="PROSITE" id="PS51012"/>
    </source>
</evidence>
<keyword evidence="4" id="KW-1003">Cell membrane</keyword>
<dbReference type="InterPro" id="IPR051449">
    <property type="entry name" value="ABC-2_transporter_component"/>
</dbReference>
<evidence type="ECO:0000256" key="3">
    <source>
        <dbReference type="ARBA" id="ARBA00022448"/>
    </source>
</evidence>
<keyword evidence="3" id="KW-0813">Transport</keyword>
<feature type="domain" description="ABC transmembrane type-2" evidence="9">
    <location>
        <begin position="137"/>
        <end position="367"/>
    </location>
</feature>
<proteinExistence type="inferred from homology"/>
<comment type="caution">
    <text evidence="10">The sequence shown here is derived from an EMBL/GenBank/DDBJ whole genome shotgun (WGS) entry which is preliminary data.</text>
</comment>
<dbReference type="RefSeq" id="WP_131974680.1">
    <property type="nucleotide sequence ID" value="NZ_SLYB01000002.1"/>
</dbReference>
<dbReference type="GO" id="GO:0005886">
    <property type="term" value="C:plasma membrane"/>
    <property type="evidence" value="ECO:0007669"/>
    <property type="project" value="UniProtKB-SubCell"/>
</dbReference>
<sequence length="372" mass="41105">MRAIKSLLTLTWKEIKSLFGEPVLMAFMVFVFTVVIWMLAKSITVDVKNAPIGVINNDHSTLSYRIIESMQEPYFQKPVEITRDEADKMMDSSKIIFVLDIPVNFEKDLLAGRNPELQLQIDATMMTQAGAGSTMLVGYINQTIQEFLQLPSGKEPIKSVVNVLYNPNAASEYFVPPMKIGDMLSLMVLILTGAAIIRERERGTLEHLLVMPVNAVEILLSKILANGIVIWCVAMLSMKFVVIGFLGVPIAGSLALYGAGMFLFLFSVAAIAVVLAVIAPTMAQFSLLMLPTYLVLLLFSGSAAPRINMPELAQAISEYWPTTIFAKLSQDILFRGADFAIVWHQFFALVAVSTISLVIALINFQKMLEKQG</sequence>
<evidence type="ECO:0000313" key="10">
    <source>
        <dbReference type="EMBL" id="TCP97274.1"/>
    </source>
</evidence>
<evidence type="ECO:0000256" key="8">
    <source>
        <dbReference type="SAM" id="Phobius"/>
    </source>
</evidence>
<reference evidence="10 11" key="1">
    <citation type="submission" date="2019-03" db="EMBL/GenBank/DDBJ databases">
        <title>Genomic Encyclopedia of Type Strains, Phase IV (KMG-IV): sequencing the most valuable type-strain genomes for metagenomic binning, comparative biology and taxonomic classification.</title>
        <authorList>
            <person name="Goeker M."/>
        </authorList>
    </citation>
    <scope>NUCLEOTIDE SEQUENCE [LARGE SCALE GENOMIC DNA]</scope>
    <source>
        <strain evidence="10 11">DSM 28404</strain>
    </source>
</reference>
<feature type="transmembrane region" description="Helical" evidence="8">
    <location>
        <begin position="21"/>
        <end position="40"/>
    </location>
</feature>
<feature type="transmembrane region" description="Helical" evidence="8">
    <location>
        <begin position="341"/>
        <end position="364"/>
    </location>
</feature>
<keyword evidence="6 8" id="KW-1133">Transmembrane helix</keyword>
<dbReference type="OrthoDB" id="9808686at2"/>
<evidence type="ECO:0000256" key="6">
    <source>
        <dbReference type="ARBA" id="ARBA00022989"/>
    </source>
</evidence>
<evidence type="ECO:0000313" key="11">
    <source>
        <dbReference type="Proteomes" id="UP000295763"/>
    </source>
</evidence>
<name>A0A4R2T8S5_9PAST</name>
<dbReference type="PROSITE" id="PS51012">
    <property type="entry name" value="ABC_TM2"/>
    <property type="match status" value="1"/>
</dbReference>
<keyword evidence="5 8" id="KW-0812">Transmembrane</keyword>
<gene>
    <name evidence="10" type="ORF">EDC44_10278</name>
</gene>
<feature type="transmembrane region" description="Helical" evidence="8">
    <location>
        <begin position="254"/>
        <end position="278"/>
    </location>
</feature>
<evidence type="ECO:0000256" key="2">
    <source>
        <dbReference type="ARBA" id="ARBA00007783"/>
    </source>
</evidence>
<comment type="subcellular location">
    <subcellularLocation>
        <location evidence="1">Cell membrane</location>
        <topology evidence="1">Multi-pass membrane protein</topology>
    </subcellularLocation>
</comment>
<dbReference type="PANTHER" id="PTHR30294:SF47">
    <property type="entry name" value="INNER MEMBRANE TRANSPORT PERMEASE YHHJ"/>
    <property type="match status" value="1"/>
</dbReference>
<dbReference type="InterPro" id="IPR047817">
    <property type="entry name" value="ABC2_TM_bact-type"/>
</dbReference>
<dbReference type="EMBL" id="SLYB01000002">
    <property type="protein sequence ID" value="TCP97274.1"/>
    <property type="molecule type" value="Genomic_DNA"/>
</dbReference>
<evidence type="ECO:0000256" key="1">
    <source>
        <dbReference type="ARBA" id="ARBA00004651"/>
    </source>
</evidence>
<feature type="transmembrane region" description="Helical" evidence="8">
    <location>
        <begin position="285"/>
        <end position="304"/>
    </location>
</feature>
<dbReference type="GO" id="GO:0140359">
    <property type="term" value="F:ABC-type transporter activity"/>
    <property type="evidence" value="ECO:0007669"/>
    <property type="project" value="InterPro"/>
</dbReference>
<organism evidence="10 11">
    <name type="scientific">Cricetibacter osteomyelitidis</name>
    <dbReference type="NCBI Taxonomy" id="1521931"/>
    <lineage>
        <taxon>Bacteria</taxon>
        <taxon>Pseudomonadati</taxon>
        <taxon>Pseudomonadota</taxon>
        <taxon>Gammaproteobacteria</taxon>
        <taxon>Pasteurellales</taxon>
        <taxon>Pasteurellaceae</taxon>
        <taxon>Cricetibacter</taxon>
    </lineage>
</organism>
<protein>
    <submittedName>
        <fullName evidence="10">ABC-2 type transport system permease protein</fullName>
    </submittedName>
</protein>
<comment type="similarity">
    <text evidence="2">Belongs to the ABC-2 integral membrane protein family.</text>
</comment>
<keyword evidence="11" id="KW-1185">Reference proteome</keyword>
<dbReference type="Gene3D" id="3.40.1710.10">
    <property type="entry name" value="abc type-2 transporter like domain"/>
    <property type="match status" value="1"/>
</dbReference>
<dbReference type="InterPro" id="IPR013525">
    <property type="entry name" value="ABC2_TM"/>
</dbReference>
<dbReference type="AlphaFoldDB" id="A0A4R2T8S5"/>
<accession>A0A4R2T8S5</accession>
<dbReference type="PANTHER" id="PTHR30294">
    <property type="entry name" value="MEMBRANE COMPONENT OF ABC TRANSPORTER YHHJ-RELATED"/>
    <property type="match status" value="1"/>
</dbReference>
<evidence type="ECO:0000256" key="4">
    <source>
        <dbReference type="ARBA" id="ARBA00022475"/>
    </source>
</evidence>
<evidence type="ECO:0000256" key="7">
    <source>
        <dbReference type="ARBA" id="ARBA00023136"/>
    </source>
</evidence>
<keyword evidence="7 8" id="KW-0472">Membrane</keyword>
<dbReference type="Proteomes" id="UP000295763">
    <property type="component" value="Unassembled WGS sequence"/>
</dbReference>
<feature type="transmembrane region" description="Helical" evidence="8">
    <location>
        <begin position="228"/>
        <end position="248"/>
    </location>
</feature>
<evidence type="ECO:0000256" key="5">
    <source>
        <dbReference type="ARBA" id="ARBA00022692"/>
    </source>
</evidence>
<dbReference type="Pfam" id="PF12698">
    <property type="entry name" value="ABC2_membrane_3"/>
    <property type="match status" value="1"/>
</dbReference>